<dbReference type="STRING" id="1231623.Tasa_035_010"/>
<dbReference type="OrthoDB" id="7285068at2"/>
<evidence type="ECO:0000313" key="3">
    <source>
        <dbReference type="Proteomes" id="UP000032679"/>
    </source>
</evidence>
<feature type="compositionally biased region" description="Polar residues" evidence="1">
    <location>
        <begin position="219"/>
        <end position="229"/>
    </location>
</feature>
<proteinExistence type="predicted"/>
<dbReference type="PROSITE" id="PS51257">
    <property type="entry name" value="PROKAR_LIPOPROTEIN"/>
    <property type="match status" value="1"/>
</dbReference>
<accession>A0A0D6MNI4</accession>
<feature type="compositionally biased region" description="Gly residues" evidence="1">
    <location>
        <begin position="187"/>
        <end position="205"/>
    </location>
</feature>
<sequence length="247" mass="24413">MSRRSVLPLLGLALGLSACNENQAIQHAASPPLLMGQIENRTMLSDGAVPAEVDRAVAALGGAQGVHVVLNARDPRLAAQAAAQLRQAGVDPARIRTVVDANSVMLLRAYTVAVPDCSSALRRSWFGDVSNSMTALGQCTQARALAAELSDPGDLVAPAHLQAASGARFGHVVEIWEAGGDRKGDSGSSGGGGGSSGGAQGGAASGGATQTASGGASSTPDTGTAQSGVADNPLLSGAPLSVGARSE</sequence>
<dbReference type="AlphaFoldDB" id="A0A0D6MNI4"/>
<dbReference type="RefSeq" id="WP_048849739.1">
    <property type="nucleotide sequence ID" value="NZ_BALE01000035.1"/>
</dbReference>
<feature type="compositionally biased region" description="Low complexity" evidence="1">
    <location>
        <begin position="206"/>
        <end position="218"/>
    </location>
</feature>
<protein>
    <recommendedName>
        <fullName evidence="4">Pilus assembly protein CpaD</fullName>
    </recommendedName>
</protein>
<organism evidence="2 3">
    <name type="scientific">Tanticharoenia sakaeratensis NBRC 103193</name>
    <dbReference type="NCBI Taxonomy" id="1231623"/>
    <lineage>
        <taxon>Bacteria</taxon>
        <taxon>Pseudomonadati</taxon>
        <taxon>Pseudomonadota</taxon>
        <taxon>Alphaproteobacteria</taxon>
        <taxon>Acetobacterales</taxon>
        <taxon>Acetobacteraceae</taxon>
        <taxon>Tanticharoenia</taxon>
    </lineage>
</organism>
<evidence type="ECO:0000313" key="2">
    <source>
        <dbReference type="EMBL" id="GAN54975.1"/>
    </source>
</evidence>
<name>A0A0D6MNI4_9PROT</name>
<dbReference type="EMBL" id="BALE01000035">
    <property type="protein sequence ID" value="GAN54975.1"/>
    <property type="molecule type" value="Genomic_DNA"/>
</dbReference>
<comment type="caution">
    <text evidence="2">The sequence shown here is derived from an EMBL/GenBank/DDBJ whole genome shotgun (WGS) entry which is preliminary data.</text>
</comment>
<evidence type="ECO:0000256" key="1">
    <source>
        <dbReference type="SAM" id="MobiDB-lite"/>
    </source>
</evidence>
<keyword evidence="3" id="KW-1185">Reference proteome</keyword>
<reference evidence="2 3" key="1">
    <citation type="submission" date="2012-10" db="EMBL/GenBank/DDBJ databases">
        <title>Genome sequencing of Tanticharoenia sakaeratensis NBRC 103193.</title>
        <authorList>
            <person name="Azuma Y."/>
            <person name="Hadano H."/>
            <person name="Hirakawa H."/>
            <person name="Matsushita K."/>
        </authorList>
    </citation>
    <scope>NUCLEOTIDE SEQUENCE [LARGE SCALE GENOMIC DNA]</scope>
    <source>
        <strain evidence="2 3">NBRC 103193</strain>
    </source>
</reference>
<gene>
    <name evidence="2" type="ORF">Tasa_035_010</name>
</gene>
<evidence type="ECO:0008006" key="4">
    <source>
        <dbReference type="Google" id="ProtNLM"/>
    </source>
</evidence>
<dbReference type="Proteomes" id="UP000032679">
    <property type="component" value="Unassembled WGS sequence"/>
</dbReference>
<feature type="region of interest" description="Disordered" evidence="1">
    <location>
        <begin position="180"/>
        <end position="247"/>
    </location>
</feature>